<keyword evidence="4" id="KW-1185">Reference proteome</keyword>
<keyword evidence="2" id="KW-0812">Transmembrane</keyword>
<comment type="caution">
    <text evidence="3">The sequence shown here is derived from an EMBL/GenBank/DDBJ whole genome shotgun (WGS) entry which is preliminary data.</text>
</comment>
<proteinExistence type="predicted"/>
<sequence length="92" mass="10297">MFSPTTAAGAHEQKKKKKKRKTSLQNRLETDSHILLRRGFIFGIVWIRIFTGTLIFKENDAPRYVLGFIVVVVTSFVAGVYPAVSLCLSIGL</sequence>
<evidence type="ECO:0000256" key="2">
    <source>
        <dbReference type="SAM" id="Phobius"/>
    </source>
</evidence>
<feature type="transmembrane region" description="Helical" evidence="2">
    <location>
        <begin position="35"/>
        <end position="56"/>
    </location>
</feature>
<keyword evidence="2" id="KW-1133">Transmembrane helix</keyword>
<evidence type="ECO:0000256" key="1">
    <source>
        <dbReference type="SAM" id="MobiDB-lite"/>
    </source>
</evidence>
<keyword evidence="2" id="KW-0472">Membrane</keyword>
<feature type="compositionally biased region" description="Basic residues" evidence="1">
    <location>
        <begin position="13"/>
        <end position="22"/>
    </location>
</feature>
<accession>A0A9W9JFF2</accession>
<dbReference type="OrthoDB" id="10550448at2759"/>
<protein>
    <submittedName>
        <fullName evidence="3">Uncharacterized protein</fullName>
    </submittedName>
</protein>
<dbReference type="AlphaFoldDB" id="A0A9W9JFF2"/>
<evidence type="ECO:0000313" key="3">
    <source>
        <dbReference type="EMBL" id="KAJ5195905.1"/>
    </source>
</evidence>
<name>A0A9W9JFF2_9EURO</name>
<reference evidence="3" key="2">
    <citation type="journal article" date="2023" name="IMA Fungus">
        <title>Comparative genomic study of the Penicillium genus elucidates a diverse pangenome and 15 lateral gene transfer events.</title>
        <authorList>
            <person name="Petersen C."/>
            <person name="Sorensen T."/>
            <person name="Nielsen M.R."/>
            <person name="Sondergaard T.E."/>
            <person name="Sorensen J.L."/>
            <person name="Fitzpatrick D.A."/>
            <person name="Frisvad J.C."/>
            <person name="Nielsen K.L."/>
        </authorList>
    </citation>
    <scope>NUCLEOTIDE SEQUENCE</scope>
    <source>
        <strain evidence="3">IBT 20477</strain>
    </source>
</reference>
<reference evidence="3" key="1">
    <citation type="submission" date="2022-11" db="EMBL/GenBank/DDBJ databases">
        <authorList>
            <person name="Petersen C."/>
        </authorList>
    </citation>
    <scope>NUCLEOTIDE SEQUENCE</scope>
    <source>
        <strain evidence="3">IBT 20477</strain>
    </source>
</reference>
<organism evidence="3 4">
    <name type="scientific">Penicillium cf. viridicatum</name>
    <dbReference type="NCBI Taxonomy" id="2972119"/>
    <lineage>
        <taxon>Eukaryota</taxon>
        <taxon>Fungi</taxon>
        <taxon>Dikarya</taxon>
        <taxon>Ascomycota</taxon>
        <taxon>Pezizomycotina</taxon>
        <taxon>Eurotiomycetes</taxon>
        <taxon>Eurotiomycetidae</taxon>
        <taxon>Eurotiales</taxon>
        <taxon>Aspergillaceae</taxon>
        <taxon>Penicillium</taxon>
    </lineage>
</organism>
<feature type="region of interest" description="Disordered" evidence="1">
    <location>
        <begin position="1"/>
        <end position="25"/>
    </location>
</feature>
<evidence type="ECO:0000313" key="4">
    <source>
        <dbReference type="Proteomes" id="UP001150942"/>
    </source>
</evidence>
<dbReference type="Proteomes" id="UP001150942">
    <property type="component" value="Unassembled WGS sequence"/>
</dbReference>
<gene>
    <name evidence="3" type="ORF">N7449_006384</name>
</gene>
<dbReference type="EMBL" id="JAPQKQ010000005">
    <property type="protein sequence ID" value="KAJ5195905.1"/>
    <property type="molecule type" value="Genomic_DNA"/>
</dbReference>
<feature type="transmembrane region" description="Helical" evidence="2">
    <location>
        <begin position="68"/>
        <end position="91"/>
    </location>
</feature>